<dbReference type="Proteomes" id="UP000283128">
    <property type="component" value="Unassembled WGS sequence"/>
</dbReference>
<sequence length="261" mass="27176">MRIARVAHADGVDYAVLAPDGAVAELVADPFATPHPVPLGRRIALADVRLLAPVVPRTVVGMAHNTGPDDRRLPPQAFLKPARSVVGPGEPIPLPSMSERVDAEAELAVVLRAPLTGHTPETVHEAVLGYTVANDVTARDLQRSDPLWTTAKGQYGFTPLGPWVETDLDPADVQVGLSIDGRPLRPASTAHLARGVTEILCHLAAYLPLGPGDVVLTGAPGEFGPLRPGGQAEATVAGIGSLANPVIHSNHPSHPGETPCP</sequence>
<name>A0A437PLB5_9ACTN</name>
<proteinExistence type="predicted"/>
<dbReference type="Gene3D" id="3.90.850.10">
    <property type="entry name" value="Fumarylacetoacetase-like, C-terminal domain"/>
    <property type="match status" value="1"/>
</dbReference>
<dbReference type="RefSeq" id="WP_127829372.1">
    <property type="nucleotide sequence ID" value="NZ_RZYA01000008.1"/>
</dbReference>
<protein>
    <submittedName>
        <fullName evidence="4">DUF2437 domain-containing protein</fullName>
    </submittedName>
</protein>
<dbReference type="SUPFAM" id="SSF56529">
    <property type="entry name" value="FAH"/>
    <property type="match status" value="1"/>
</dbReference>
<dbReference type="InterPro" id="IPR036663">
    <property type="entry name" value="Fumarylacetoacetase_C_sf"/>
</dbReference>
<dbReference type="AlphaFoldDB" id="A0A437PLB5"/>
<dbReference type="InterPro" id="IPR011234">
    <property type="entry name" value="Fumarylacetoacetase-like_C"/>
</dbReference>
<dbReference type="Pfam" id="PF10370">
    <property type="entry name" value="Rv2993c-like_N"/>
    <property type="match status" value="1"/>
</dbReference>
<accession>A0A437PLB5</accession>
<keyword evidence="1" id="KW-0479">Metal-binding</keyword>
<dbReference type="PANTHER" id="PTHR11820:SF7">
    <property type="entry name" value="ACYLPYRUVASE FAHD1, MITOCHONDRIAL"/>
    <property type="match status" value="1"/>
</dbReference>
<reference evidence="4 5" key="1">
    <citation type="submission" date="2019-01" db="EMBL/GenBank/DDBJ databases">
        <title>Genome sequences of Streptomyces and Rhizobium isolates collected from root and soil.</title>
        <authorList>
            <person name="Chhettri S."/>
            <person name="Sevigny J.L."/>
            <person name="Sen A."/>
            <person name="Ennis N."/>
            <person name="Tisa L."/>
        </authorList>
    </citation>
    <scope>NUCLEOTIDE SEQUENCE [LARGE SCALE GENOMIC DNA]</scope>
    <source>
        <strain evidence="4 5">San01</strain>
    </source>
</reference>
<keyword evidence="5" id="KW-1185">Reference proteome</keyword>
<dbReference type="Pfam" id="PF01557">
    <property type="entry name" value="FAA_hydrolase"/>
    <property type="match status" value="1"/>
</dbReference>
<dbReference type="GO" id="GO:0046872">
    <property type="term" value="F:metal ion binding"/>
    <property type="evidence" value="ECO:0007669"/>
    <property type="project" value="UniProtKB-KW"/>
</dbReference>
<dbReference type="InterPro" id="IPR018833">
    <property type="entry name" value="Rv2993c-like_N"/>
</dbReference>
<evidence type="ECO:0000259" key="2">
    <source>
        <dbReference type="Pfam" id="PF01557"/>
    </source>
</evidence>
<comment type="caution">
    <text evidence="4">The sequence shown here is derived from an EMBL/GenBank/DDBJ whole genome shotgun (WGS) entry which is preliminary data.</text>
</comment>
<dbReference type="GO" id="GO:0018773">
    <property type="term" value="F:acetylpyruvate hydrolase activity"/>
    <property type="evidence" value="ECO:0007669"/>
    <property type="project" value="TreeGrafter"/>
</dbReference>
<dbReference type="OrthoDB" id="9805307at2"/>
<dbReference type="EMBL" id="RZYA01000008">
    <property type="protein sequence ID" value="RVU23088.1"/>
    <property type="molecule type" value="Genomic_DNA"/>
</dbReference>
<dbReference type="Gene3D" id="2.30.30.370">
    <property type="entry name" value="FAH"/>
    <property type="match status" value="1"/>
</dbReference>
<dbReference type="PANTHER" id="PTHR11820">
    <property type="entry name" value="ACYLPYRUVASE"/>
    <property type="match status" value="1"/>
</dbReference>
<feature type="domain" description="Fumarylacetoacetase-like C-terminal" evidence="2">
    <location>
        <begin position="69"/>
        <end position="246"/>
    </location>
</feature>
<organism evidence="4 5">
    <name type="scientific">Streptomyces antnestii</name>
    <dbReference type="NCBI Taxonomy" id="2494256"/>
    <lineage>
        <taxon>Bacteria</taxon>
        <taxon>Bacillati</taxon>
        <taxon>Actinomycetota</taxon>
        <taxon>Actinomycetes</taxon>
        <taxon>Kitasatosporales</taxon>
        <taxon>Streptomycetaceae</taxon>
        <taxon>Streptomyces</taxon>
    </lineage>
</organism>
<evidence type="ECO:0000313" key="5">
    <source>
        <dbReference type="Proteomes" id="UP000283128"/>
    </source>
</evidence>
<gene>
    <name evidence="4" type="ORF">EOT10_18670</name>
</gene>
<evidence type="ECO:0000313" key="4">
    <source>
        <dbReference type="EMBL" id="RVU23088.1"/>
    </source>
</evidence>
<feature type="domain" description="Rv2993c-like N-terminal" evidence="3">
    <location>
        <begin position="1"/>
        <end position="53"/>
    </location>
</feature>
<evidence type="ECO:0000256" key="1">
    <source>
        <dbReference type="ARBA" id="ARBA00022723"/>
    </source>
</evidence>
<evidence type="ECO:0000259" key="3">
    <source>
        <dbReference type="Pfam" id="PF10370"/>
    </source>
</evidence>